<evidence type="ECO:0000313" key="3">
    <source>
        <dbReference type="Proteomes" id="UP000664203"/>
    </source>
</evidence>
<feature type="signal peptide" evidence="1">
    <location>
        <begin position="1"/>
        <end position="20"/>
    </location>
</feature>
<dbReference type="EMBL" id="CAJPDR010000138">
    <property type="protein sequence ID" value="CAF9920656.1"/>
    <property type="molecule type" value="Genomic_DNA"/>
</dbReference>
<feature type="chain" id="PRO_5034856571" description="Cyanovirin-N domain-containing protein" evidence="1">
    <location>
        <begin position="21"/>
        <end position="190"/>
    </location>
</feature>
<reference evidence="2" key="1">
    <citation type="submission" date="2021-03" db="EMBL/GenBank/DDBJ databases">
        <authorList>
            <person name="Tagirdzhanova G."/>
        </authorList>
    </citation>
    <scope>NUCLEOTIDE SEQUENCE</scope>
</reference>
<evidence type="ECO:0008006" key="4">
    <source>
        <dbReference type="Google" id="ProtNLM"/>
    </source>
</evidence>
<comment type="caution">
    <text evidence="2">The sequence shown here is derived from an EMBL/GenBank/DDBJ whole genome shotgun (WGS) entry which is preliminary data.</text>
</comment>
<organism evidence="2 3">
    <name type="scientific">Alectoria fallacina</name>
    <dbReference type="NCBI Taxonomy" id="1903189"/>
    <lineage>
        <taxon>Eukaryota</taxon>
        <taxon>Fungi</taxon>
        <taxon>Dikarya</taxon>
        <taxon>Ascomycota</taxon>
        <taxon>Pezizomycotina</taxon>
        <taxon>Lecanoromycetes</taxon>
        <taxon>OSLEUM clade</taxon>
        <taxon>Lecanoromycetidae</taxon>
        <taxon>Lecanorales</taxon>
        <taxon>Lecanorineae</taxon>
        <taxon>Parmeliaceae</taxon>
        <taxon>Alectoria</taxon>
    </lineage>
</organism>
<dbReference type="Proteomes" id="UP000664203">
    <property type="component" value="Unassembled WGS sequence"/>
</dbReference>
<evidence type="ECO:0000313" key="2">
    <source>
        <dbReference type="EMBL" id="CAF9920656.1"/>
    </source>
</evidence>
<keyword evidence="1" id="KW-0732">Signal</keyword>
<sequence length="190" mass="19227">MHPYPALLLSLATLLPLTLSAPSPRKGGGGISGGGISSGSDSSAGLALASLGGVIVANAQNGYSLDSDAIPNAGYDASSTCTYAGANATNEAAAAPAWISSMTGCLDALNAEDWNGNECAPPVGGMTFGFWKGENDYSDGVDCYNRCAGCLGTAINASQAVTTKCQYEYKTHELVGYKTHTCTMGYDAGT</sequence>
<protein>
    <recommendedName>
        <fullName evidence="4">Cyanovirin-N domain-containing protein</fullName>
    </recommendedName>
</protein>
<dbReference type="AlphaFoldDB" id="A0A8H3F9L9"/>
<keyword evidence="3" id="KW-1185">Reference proteome</keyword>
<gene>
    <name evidence="2" type="ORF">ALECFALPRED_001595</name>
</gene>
<accession>A0A8H3F9L9</accession>
<evidence type="ECO:0000256" key="1">
    <source>
        <dbReference type="SAM" id="SignalP"/>
    </source>
</evidence>
<dbReference type="OrthoDB" id="5363374at2759"/>
<proteinExistence type="predicted"/>
<name>A0A8H3F9L9_9LECA</name>